<accession>A0ACB8RSM8</accession>
<protein>
    <submittedName>
        <fullName evidence="1">Uncharacterized protein</fullName>
    </submittedName>
</protein>
<reference evidence="1" key="2">
    <citation type="journal article" date="2022" name="New Phytol.">
        <title>Evolutionary transition to the ectomycorrhizal habit in the genomes of a hyperdiverse lineage of mushroom-forming fungi.</title>
        <authorList>
            <person name="Looney B."/>
            <person name="Miyauchi S."/>
            <person name="Morin E."/>
            <person name="Drula E."/>
            <person name="Courty P.E."/>
            <person name="Kohler A."/>
            <person name="Kuo A."/>
            <person name="LaButti K."/>
            <person name="Pangilinan J."/>
            <person name="Lipzen A."/>
            <person name="Riley R."/>
            <person name="Andreopoulos W."/>
            <person name="He G."/>
            <person name="Johnson J."/>
            <person name="Nolan M."/>
            <person name="Tritt A."/>
            <person name="Barry K.W."/>
            <person name="Grigoriev I.V."/>
            <person name="Nagy L.G."/>
            <person name="Hibbett D."/>
            <person name="Henrissat B."/>
            <person name="Matheny P.B."/>
            <person name="Labbe J."/>
            <person name="Martin F.M."/>
        </authorList>
    </citation>
    <scope>NUCLEOTIDE SEQUENCE</scope>
    <source>
        <strain evidence="1">FP105234-sp</strain>
    </source>
</reference>
<evidence type="ECO:0000313" key="2">
    <source>
        <dbReference type="Proteomes" id="UP000814033"/>
    </source>
</evidence>
<keyword evidence="2" id="KW-1185">Reference proteome</keyword>
<sequence length="149" mass="16341">MSSRADLLSAAQSFCSAFAAGSSLDTVVAFFSTQTPPLVIEYGLPAFAPFLGRPFNDTNGVVEYFTSLTNLVQIDGMTFSDYVVDAEVRKVSVKGTGRFTWRETGQAWDETFTYTLDFDDALKVTKYQVWADSGALYLARTGKLNALVN</sequence>
<organism evidence="1 2">
    <name type="scientific">Auriscalpium vulgare</name>
    <dbReference type="NCBI Taxonomy" id="40419"/>
    <lineage>
        <taxon>Eukaryota</taxon>
        <taxon>Fungi</taxon>
        <taxon>Dikarya</taxon>
        <taxon>Basidiomycota</taxon>
        <taxon>Agaricomycotina</taxon>
        <taxon>Agaricomycetes</taxon>
        <taxon>Russulales</taxon>
        <taxon>Auriscalpiaceae</taxon>
        <taxon>Auriscalpium</taxon>
    </lineage>
</organism>
<comment type="caution">
    <text evidence="1">The sequence shown here is derived from an EMBL/GenBank/DDBJ whole genome shotgun (WGS) entry which is preliminary data.</text>
</comment>
<dbReference type="Proteomes" id="UP000814033">
    <property type="component" value="Unassembled WGS sequence"/>
</dbReference>
<dbReference type="EMBL" id="MU275910">
    <property type="protein sequence ID" value="KAI0047156.1"/>
    <property type="molecule type" value="Genomic_DNA"/>
</dbReference>
<reference evidence="1" key="1">
    <citation type="submission" date="2021-02" db="EMBL/GenBank/DDBJ databases">
        <authorList>
            <consortium name="DOE Joint Genome Institute"/>
            <person name="Ahrendt S."/>
            <person name="Looney B.P."/>
            <person name="Miyauchi S."/>
            <person name="Morin E."/>
            <person name="Drula E."/>
            <person name="Courty P.E."/>
            <person name="Chicoki N."/>
            <person name="Fauchery L."/>
            <person name="Kohler A."/>
            <person name="Kuo A."/>
            <person name="Labutti K."/>
            <person name="Pangilinan J."/>
            <person name="Lipzen A."/>
            <person name="Riley R."/>
            <person name="Andreopoulos W."/>
            <person name="He G."/>
            <person name="Johnson J."/>
            <person name="Barry K.W."/>
            <person name="Grigoriev I.V."/>
            <person name="Nagy L."/>
            <person name="Hibbett D."/>
            <person name="Henrissat B."/>
            <person name="Matheny P.B."/>
            <person name="Labbe J."/>
            <person name="Martin F."/>
        </authorList>
    </citation>
    <scope>NUCLEOTIDE SEQUENCE</scope>
    <source>
        <strain evidence="1">FP105234-sp</strain>
    </source>
</reference>
<evidence type="ECO:0000313" key="1">
    <source>
        <dbReference type="EMBL" id="KAI0047156.1"/>
    </source>
</evidence>
<name>A0ACB8RSM8_9AGAM</name>
<proteinExistence type="predicted"/>
<gene>
    <name evidence="1" type="ORF">FA95DRAFT_1283290</name>
</gene>